<evidence type="ECO:0000313" key="11">
    <source>
        <dbReference type="EMBL" id="PNG93974.1"/>
    </source>
</evidence>
<dbReference type="InterPro" id="IPR036602">
    <property type="entry name" value="tRNA_yW-synthesising-like_sf"/>
</dbReference>
<evidence type="ECO:0000259" key="10">
    <source>
        <dbReference type="Pfam" id="PF02676"/>
    </source>
</evidence>
<comment type="catalytic activity">
    <reaction evidence="8">
        <text>4-demethyl-7-[(3S)-3-amino-3-carboxypropyl]wyosine(37) in tRNA(Phe) + S-adenosyl-L-methionine = 7-[(3S)-3-amino-3-carboxypropyl]wyosine(37) in tRNA(Phe) + S-adenosyl-L-homocysteine + H(+)</text>
        <dbReference type="Rhea" id="RHEA:36635"/>
        <dbReference type="Rhea" id="RHEA-COMP:10378"/>
        <dbReference type="Rhea" id="RHEA-COMP:10379"/>
        <dbReference type="ChEBI" id="CHEBI:15378"/>
        <dbReference type="ChEBI" id="CHEBI:57856"/>
        <dbReference type="ChEBI" id="CHEBI:59789"/>
        <dbReference type="ChEBI" id="CHEBI:73543"/>
        <dbReference type="ChEBI" id="CHEBI:73550"/>
        <dbReference type="EC" id="2.1.1.282"/>
    </reaction>
</comment>
<dbReference type="Proteomes" id="UP000236333">
    <property type="component" value="Unassembled WGS sequence"/>
</dbReference>
<dbReference type="OrthoDB" id="263283at2759"/>
<evidence type="ECO:0000256" key="6">
    <source>
        <dbReference type="ARBA" id="ARBA00022694"/>
    </source>
</evidence>
<keyword evidence="6" id="KW-0819">tRNA processing</keyword>
<protein>
    <recommendedName>
        <fullName evidence="2">tRNA(Phe) 7-[(3-amino-3-carboxypropyl)-4-demethylwyosine(37)-N(4)]-methyltransferase</fullName>
        <ecNumber evidence="2">2.1.1.282</ecNumber>
    </recommendedName>
    <alternativeName>
        <fullName evidence="7">tRNA(Phe) 7-((3-amino-3-carboxypropyl)-4-demethylwyosine(37)-N(4))-methyltransferase</fullName>
    </alternativeName>
</protein>
<keyword evidence="3" id="KW-0489">Methyltransferase</keyword>
<dbReference type="GO" id="GO:0032259">
    <property type="term" value="P:methylation"/>
    <property type="evidence" value="ECO:0007669"/>
    <property type="project" value="UniProtKB-KW"/>
</dbReference>
<dbReference type="PANTHER" id="PTHR48418:SF1">
    <property type="entry name" value="TRNA WYBUTOSINE-SYNTHESIZING PROTEIN 3"/>
    <property type="match status" value="1"/>
</dbReference>
<feature type="region of interest" description="Disordered" evidence="9">
    <location>
        <begin position="61"/>
        <end position="88"/>
    </location>
</feature>
<dbReference type="AlphaFoldDB" id="A0A2J7Z126"/>
<evidence type="ECO:0000256" key="4">
    <source>
        <dbReference type="ARBA" id="ARBA00022679"/>
    </source>
</evidence>
<dbReference type="Pfam" id="PF02676">
    <property type="entry name" value="TYW3"/>
    <property type="match status" value="1"/>
</dbReference>
<evidence type="ECO:0000313" key="12">
    <source>
        <dbReference type="Proteomes" id="UP000236333"/>
    </source>
</evidence>
<gene>
    <name evidence="11" type="ORF">TSOC_015275</name>
</gene>
<organism evidence="11 12">
    <name type="scientific">Tetrabaena socialis</name>
    <dbReference type="NCBI Taxonomy" id="47790"/>
    <lineage>
        <taxon>Eukaryota</taxon>
        <taxon>Viridiplantae</taxon>
        <taxon>Chlorophyta</taxon>
        <taxon>core chlorophytes</taxon>
        <taxon>Chlorophyceae</taxon>
        <taxon>CS clade</taxon>
        <taxon>Chlamydomonadales</taxon>
        <taxon>Tetrabaenaceae</taxon>
        <taxon>Tetrabaena</taxon>
    </lineage>
</organism>
<dbReference type="GO" id="GO:0008033">
    <property type="term" value="P:tRNA processing"/>
    <property type="evidence" value="ECO:0007669"/>
    <property type="project" value="UniProtKB-KW"/>
</dbReference>
<comment type="caution">
    <text evidence="11">The sequence shown here is derived from an EMBL/GenBank/DDBJ whole genome shotgun (WGS) entry which is preliminary data.</text>
</comment>
<name>A0A2J7Z126_9CHLO</name>
<feature type="non-terminal residue" evidence="11">
    <location>
        <position position="88"/>
    </location>
</feature>
<dbReference type="PANTHER" id="PTHR48418">
    <property type="entry name" value="TRNA WYBUTOSINE-SYNTHESIZING PROTEIN 3"/>
    <property type="match status" value="1"/>
</dbReference>
<dbReference type="InterPro" id="IPR003827">
    <property type="entry name" value="tRNA_yW-synthesising"/>
</dbReference>
<comment type="similarity">
    <text evidence="1">Belongs to the TYW3 family.</text>
</comment>
<evidence type="ECO:0000256" key="8">
    <source>
        <dbReference type="ARBA" id="ARBA00049202"/>
    </source>
</evidence>
<feature type="domain" description="tRNA wybutosine-synthesizing protein" evidence="10">
    <location>
        <begin position="8"/>
        <end position="86"/>
    </location>
</feature>
<reference evidence="11 12" key="1">
    <citation type="journal article" date="2017" name="Mol. Biol. Evol.">
        <title>The 4-celled Tetrabaena socialis nuclear genome reveals the essential components for genetic control of cell number at the origin of multicellularity in the volvocine lineage.</title>
        <authorList>
            <person name="Featherston J."/>
            <person name="Arakaki Y."/>
            <person name="Hanschen E.R."/>
            <person name="Ferris P.J."/>
            <person name="Michod R.E."/>
            <person name="Olson B.J.S.C."/>
            <person name="Nozaki H."/>
            <person name="Durand P.M."/>
        </authorList>
    </citation>
    <scope>NUCLEOTIDE SEQUENCE [LARGE SCALE GENOMIC DNA]</scope>
    <source>
        <strain evidence="11 12">NIES-571</strain>
    </source>
</reference>
<evidence type="ECO:0000256" key="9">
    <source>
        <dbReference type="SAM" id="MobiDB-lite"/>
    </source>
</evidence>
<keyword evidence="4" id="KW-0808">Transferase</keyword>
<evidence type="ECO:0000256" key="7">
    <source>
        <dbReference type="ARBA" id="ARBA00030554"/>
    </source>
</evidence>
<sequence>MVLDAFQQRKAVVLQGLQAECADKSRKGSVDAPVASLVARINAHPAVYTTSSCSGRITVFGEPTPEGRAGGKKGGEWVYASHDPADPE</sequence>
<dbReference type="EC" id="2.1.1.282" evidence="2"/>
<dbReference type="SUPFAM" id="SSF111278">
    <property type="entry name" value="SSo0622-like"/>
    <property type="match status" value="1"/>
</dbReference>
<evidence type="ECO:0000256" key="5">
    <source>
        <dbReference type="ARBA" id="ARBA00022691"/>
    </source>
</evidence>
<dbReference type="Gene3D" id="3.30.1960.10">
    <property type="entry name" value="tRNA wybutosine-synthesizing-like"/>
    <property type="match status" value="1"/>
</dbReference>
<keyword evidence="12" id="KW-1185">Reference proteome</keyword>
<dbReference type="GO" id="GO:0008168">
    <property type="term" value="F:methyltransferase activity"/>
    <property type="evidence" value="ECO:0007669"/>
    <property type="project" value="UniProtKB-KW"/>
</dbReference>
<proteinExistence type="inferred from homology"/>
<evidence type="ECO:0000256" key="3">
    <source>
        <dbReference type="ARBA" id="ARBA00022603"/>
    </source>
</evidence>
<evidence type="ECO:0000256" key="2">
    <source>
        <dbReference type="ARBA" id="ARBA00012750"/>
    </source>
</evidence>
<evidence type="ECO:0000256" key="1">
    <source>
        <dbReference type="ARBA" id="ARBA00008569"/>
    </source>
</evidence>
<accession>A0A2J7Z126</accession>
<dbReference type="EMBL" id="PGGS01004736">
    <property type="protein sequence ID" value="PNG93974.1"/>
    <property type="molecule type" value="Genomic_DNA"/>
</dbReference>
<keyword evidence="5" id="KW-0949">S-adenosyl-L-methionine</keyword>